<evidence type="ECO:0000313" key="4">
    <source>
        <dbReference type="Proteomes" id="UP001232245"/>
    </source>
</evidence>
<dbReference type="Proteomes" id="UP001232245">
    <property type="component" value="Unassembled WGS sequence"/>
</dbReference>
<dbReference type="InterPro" id="IPR036388">
    <property type="entry name" value="WH-like_DNA-bd_sf"/>
</dbReference>
<name>A0ABT9Z2T7_9BACI</name>
<comment type="caution">
    <text evidence="3">The sequence shown here is derived from an EMBL/GenBank/DDBJ whole genome shotgun (WGS) entry which is preliminary data.</text>
</comment>
<keyword evidence="4" id="KW-1185">Reference proteome</keyword>
<organism evidence="3 4">
    <name type="scientific">Metabacillus niabensis</name>
    <dbReference type="NCBI Taxonomy" id="324854"/>
    <lineage>
        <taxon>Bacteria</taxon>
        <taxon>Bacillati</taxon>
        <taxon>Bacillota</taxon>
        <taxon>Bacilli</taxon>
        <taxon>Bacillales</taxon>
        <taxon>Bacillaceae</taxon>
        <taxon>Metabacillus</taxon>
    </lineage>
</organism>
<reference evidence="3 4" key="1">
    <citation type="submission" date="2023-07" db="EMBL/GenBank/DDBJ databases">
        <title>Genomic Encyclopedia of Type Strains, Phase IV (KMG-IV): sequencing the most valuable type-strain genomes for metagenomic binning, comparative biology and taxonomic classification.</title>
        <authorList>
            <person name="Goeker M."/>
        </authorList>
    </citation>
    <scope>NUCLEOTIDE SEQUENCE [LARGE SCALE GENOMIC DNA]</scope>
    <source>
        <strain evidence="3 4">DSM 17723</strain>
    </source>
</reference>
<dbReference type="SMART" id="SM00347">
    <property type="entry name" value="HTH_MARR"/>
    <property type="match status" value="1"/>
</dbReference>
<dbReference type="InterPro" id="IPR000835">
    <property type="entry name" value="HTH_MarR-typ"/>
</dbReference>
<dbReference type="SUPFAM" id="SSF46785">
    <property type="entry name" value="Winged helix' DNA-binding domain"/>
    <property type="match status" value="1"/>
</dbReference>
<evidence type="ECO:0000259" key="2">
    <source>
        <dbReference type="PROSITE" id="PS50995"/>
    </source>
</evidence>
<dbReference type="RefSeq" id="WP_174881390.1">
    <property type="nucleotide sequence ID" value="NZ_CADEPK010000353.1"/>
</dbReference>
<evidence type="ECO:0000256" key="1">
    <source>
        <dbReference type="ARBA" id="ARBA00023125"/>
    </source>
</evidence>
<dbReference type="PANTHER" id="PTHR33164:SF43">
    <property type="entry name" value="HTH-TYPE TRANSCRIPTIONAL REPRESSOR YETL"/>
    <property type="match status" value="1"/>
</dbReference>
<protein>
    <submittedName>
        <fullName evidence="3">DNA-binding MarR family transcriptional regulator</fullName>
    </submittedName>
</protein>
<keyword evidence="1 3" id="KW-0238">DNA-binding</keyword>
<sequence>MEKETSELPRAIELLQSFYHVQKNIMRYVQKAAVESGLTVPQYTILTTVAQYAKMSQKKVGEVTFFPKSTLSQAVDGLVRANYLSRAQMEGNRREIQLMITDEGVEFLKSVHNREDGLFKIFQSAIQTLSEKQYEGLLEAHRQLADFLERQGNEKGGN</sequence>
<dbReference type="Gene3D" id="1.10.10.10">
    <property type="entry name" value="Winged helix-like DNA-binding domain superfamily/Winged helix DNA-binding domain"/>
    <property type="match status" value="1"/>
</dbReference>
<feature type="domain" description="HTH marR-type" evidence="2">
    <location>
        <begin position="11"/>
        <end position="146"/>
    </location>
</feature>
<proteinExistence type="predicted"/>
<dbReference type="GO" id="GO:0003677">
    <property type="term" value="F:DNA binding"/>
    <property type="evidence" value="ECO:0007669"/>
    <property type="project" value="UniProtKB-KW"/>
</dbReference>
<evidence type="ECO:0000313" key="3">
    <source>
        <dbReference type="EMBL" id="MDQ0226572.1"/>
    </source>
</evidence>
<dbReference type="PROSITE" id="PS50995">
    <property type="entry name" value="HTH_MARR_2"/>
    <property type="match status" value="1"/>
</dbReference>
<dbReference type="Pfam" id="PF12802">
    <property type="entry name" value="MarR_2"/>
    <property type="match status" value="1"/>
</dbReference>
<dbReference type="EMBL" id="JAUSTZ010000005">
    <property type="protein sequence ID" value="MDQ0226572.1"/>
    <property type="molecule type" value="Genomic_DNA"/>
</dbReference>
<dbReference type="PANTHER" id="PTHR33164">
    <property type="entry name" value="TRANSCRIPTIONAL REGULATOR, MARR FAMILY"/>
    <property type="match status" value="1"/>
</dbReference>
<gene>
    <name evidence="3" type="ORF">J2S02_002917</name>
</gene>
<dbReference type="InterPro" id="IPR039422">
    <property type="entry name" value="MarR/SlyA-like"/>
</dbReference>
<dbReference type="InterPro" id="IPR036390">
    <property type="entry name" value="WH_DNA-bd_sf"/>
</dbReference>
<accession>A0ABT9Z2T7</accession>